<dbReference type="GO" id="GO:0022857">
    <property type="term" value="F:transmembrane transporter activity"/>
    <property type="evidence" value="ECO:0007669"/>
    <property type="project" value="InterPro"/>
</dbReference>
<proteinExistence type="predicted"/>
<dbReference type="SUPFAM" id="SSF103473">
    <property type="entry name" value="MFS general substrate transporter"/>
    <property type="match status" value="1"/>
</dbReference>
<dbReference type="InterPro" id="IPR036259">
    <property type="entry name" value="MFS_trans_sf"/>
</dbReference>
<evidence type="ECO:0000256" key="2">
    <source>
        <dbReference type="ARBA" id="ARBA00022448"/>
    </source>
</evidence>
<accession>A0A1I6MVR3</accession>
<evidence type="ECO:0000256" key="7">
    <source>
        <dbReference type="SAM" id="Phobius"/>
    </source>
</evidence>
<evidence type="ECO:0000256" key="1">
    <source>
        <dbReference type="ARBA" id="ARBA00004651"/>
    </source>
</evidence>
<dbReference type="PROSITE" id="PS50850">
    <property type="entry name" value="MFS"/>
    <property type="match status" value="1"/>
</dbReference>
<keyword evidence="10" id="KW-1185">Reference proteome</keyword>
<gene>
    <name evidence="9" type="ORF">SAMN05444714_2361</name>
</gene>
<evidence type="ECO:0000256" key="6">
    <source>
        <dbReference type="ARBA" id="ARBA00023136"/>
    </source>
</evidence>
<feature type="transmembrane region" description="Helical" evidence="7">
    <location>
        <begin position="21"/>
        <end position="41"/>
    </location>
</feature>
<feature type="transmembrane region" description="Helical" evidence="7">
    <location>
        <begin position="258"/>
        <end position="279"/>
    </location>
</feature>
<dbReference type="EMBL" id="FOZM01000002">
    <property type="protein sequence ID" value="SFS19813.1"/>
    <property type="molecule type" value="Genomic_DNA"/>
</dbReference>
<reference evidence="9 10" key="1">
    <citation type="submission" date="2016-10" db="EMBL/GenBank/DDBJ databases">
        <authorList>
            <person name="de Groot N.N."/>
        </authorList>
    </citation>
    <scope>NUCLEOTIDE SEQUENCE [LARGE SCALE GENOMIC DNA]</scope>
    <source>
        <strain evidence="9 10">DSM 29433</strain>
    </source>
</reference>
<feature type="transmembrane region" description="Helical" evidence="7">
    <location>
        <begin position="107"/>
        <end position="130"/>
    </location>
</feature>
<feature type="domain" description="Major facilitator superfamily (MFS) profile" evidence="8">
    <location>
        <begin position="17"/>
        <end position="404"/>
    </location>
</feature>
<dbReference type="Gene3D" id="1.20.1250.20">
    <property type="entry name" value="MFS general substrate transporter like domains"/>
    <property type="match status" value="1"/>
</dbReference>
<comment type="subcellular location">
    <subcellularLocation>
        <location evidence="1">Cell membrane</location>
        <topology evidence="1">Multi-pass membrane protein</topology>
    </subcellularLocation>
</comment>
<feature type="transmembrane region" description="Helical" evidence="7">
    <location>
        <begin position="315"/>
        <end position="337"/>
    </location>
</feature>
<evidence type="ECO:0000313" key="10">
    <source>
        <dbReference type="Proteomes" id="UP000198926"/>
    </source>
</evidence>
<protein>
    <submittedName>
        <fullName evidence="9">Sugar phosphate permease</fullName>
    </submittedName>
</protein>
<dbReference type="Proteomes" id="UP000198926">
    <property type="component" value="Unassembled WGS sequence"/>
</dbReference>
<feature type="transmembrane region" description="Helical" evidence="7">
    <location>
        <begin position="225"/>
        <end position="246"/>
    </location>
</feature>
<feature type="transmembrane region" description="Helical" evidence="7">
    <location>
        <begin position="53"/>
        <end position="76"/>
    </location>
</feature>
<dbReference type="STRING" id="1123755.SAMN05444714_2361"/>
<sequence length="412" mass="44687">MGQSTGYFRFIRQNLPFLGTGFLLSFLSSFGQTFFIAIFGGEIREAYGMTNGGWGLIYMVGTGASAAVMVFAGGLADRFRVRTFGILVVWLLAAACLFMAFNTTTVLLPLVVFALRFTGQGMTTHVATVAMARWFIAARGRALAVAAFGFFLGEATLPLGMVWLKTFFDWRTLWIGCALFALLMSGVLYNLLKLERTPKAMAEESHALGMGRRHWTRAQALRHPLFWAMVPAVMSFSGFGTAFWFHQVHFAEIKGWSHLSLVAVFPLGTFALMVSTIGYGWAVDRFGATRLLPIYLIPLIVAFILHWYAPSLWWTAAAVILMGIAGGGQATLLNACWAEFYGTRHIGAIKAAAAALMVLGSAIGPGLSGWLIDAGVGFEVQQLGYAAIFAFAAIILIVPTRTARAAMASPVP</sequence>
<feature type="transmembrane region" description="Helical" evidence="7">
    <location>
        <begin position="291"/>
        <end position="309"/>
    </location>
</feature>
<keyword evidence="2" id="KW-0813">Transport</keyword>
<keyword evidence="5 7" id="KW-1133">Transmembrane helix</keyword>
<feature type="transmembrane region" description="Helical" evidence="7">
    <location>
        <begin position="142"/>
        <end position="164"/>
    </location>
</feature>
<evidence type="ECO:0000256" key="4">
    <source>
        <dbReference type="ARBA" id="ARBA00022692"/>
    </source>
</evidence>
<dbReference type="RefSeq" id="WP_090208626.1">
    <property type="nucleotide sequence ID" value="NZ_FOZM01000002.1"/>
</dbReference>
<evidence type="ECO:0000256" key="3">
    <source>
        <dbReference type="ARBA" id="ARBA00022475"/>
    </source>
</evidence>
<dbReference type="PANTHER" id="PTHR23517:SF2">
    <property type="entry name" value="MULTIDRUG RESISTANCE PROTEIN MDTH"/>
    <property type="match status" value="1"/>
</dbReference>
<feature type="transmembrane region" description="Helical" evidence="7">
    <location>
        <begin position="383"/>
        <end position="400"/>
    </location>
</feature>
<dbReference type="InterPro" id="IPR050171">
    <property type="entry name" value="MFS_Transporters"/>
</dbReference>
<feature type="transmembrane region" description="Helical" evidence="7">
    <location>
        <begin position="170"/>
        <end position="192"/>
    </location>
</feature>
<evidence type="ECO:0000256" key="5">
    <source>
        <dbReference type="ARBA" id="ARBA00022989"/>
    </source>
</evidence>
<feature type="transmembrane region" description="Helical" evidence="7">
    <location>
        <begin position="83"/>
        <end position="101"/>
    </location>
</feature>
<keyword evidence="6 7" id="KW-0472">Membrane</keyword>
<dbReference type="GO" id="GO:0005886">
    <property type="term" value="C:plasma membrane"/>
    <property type="evidence" value="ECO:0007669"/>
    <property type="project" value="UniProtKB-SubCell"/>
</dbReference>
<dbReference type="OrthoDB" id="1404228at2"/>
<name>A0A1I6MVR3_9RHOB</name>
<dbReference type="InterPro" id="IPR020846">
    <property type="entry name" value="MFS_dom"/>
</dbReference>
<dbReference type="PANTHER" id="PTHR23517">
    <property type="entry name" value="RESISTANCE PROTEIN MDTM, PUTATIVE-RELATED-RELATED"/>
    <property type="match status" value="1"/>
</dbReference>
<organism evidence="9 10">
    <name type="scientific">Yoonia litorea</name>
    <dbReference type="NCBI Taxonomy" id="1123755"/>
    <lineage>
        <taxon>Bacteria</taxon>
        <taxon>Pseudomonadati</taxon>
        <taxon>Pseudomonadota</taxon>
        <taxon>Alphaproteobacteria</taxon>
        <taxon>Rhodobacterales</taxon>
        <taxon>Paracoccaceae</taxon>
        <taxon>Yoonia</taxon>
    </lineage>
</organism>
<dbReference type="AlphaFoldDB" id="A0A1I6MVR3"/>
<evidence type="ECO:0000259" key="8">
    <source>
        <dbReference type="PROSITE" id="PS50850"/>
    </source>
</evidence>
<keyword evidence="3" id="KW-1003">Cell membrane</keyword>
<keyword evidence="4 7" id="KW-0812">Transmembrane</keyword>
<dbReference type="InterPro" id="IPR011701">
    <property type="entry name" value="MFS"/>
</dbReference>
<dbReference type="Pfam" id="PF07690">
    <property type="entry name" value="MFS_1"/>
    <property type="match status" value="1"/>
</dbReference>
<evidence type="ECO:0000313" key="9">
    <source>
        <dbReference type="EMBL" id="SFS19813.1"/>
    </source>
</evidence>
<feature type="transmembrane region" description="Helical" evidence="7">
    <location>
        <begin position="349"/>
        <end position="371"/>
    </location>
</feature>